<dbReference type="STRING" id="202955.GCA_000759995_00988"/>
<dbReference type="PROSITE" id="PS01124">
    <property type="entry name" value="HTH_ARAC_FAMILY_2"/>
    <property type="match status" value="1"/>
</dbReference>
<accession>V2V571</accession>
<keyword evidence="6" id="KW-1185">Reference proteome</keyword>
<evidence type="ECO:0000256" key="3">
    <source>
        <dbReference type="ARBA" id="ARBA00023163"/>
    </source>
</evidence>
<keyword evidence="1" id="KW-0805">Transcription regulation</keyword>
<dbReference type="PANTHER" id="PTHR47894">
    <property type="entry name" value="HTH-TYPE TRANSCRIPTIONAL REGULATOR GADX"/>
    <property type="match status" value="1"/>
</dbReference>
<evidence type="ECO:0000256" key="2">
    <source>
        <dbReference type="ARBA" id="ARBA00023125"/>
    </source>
</evidence>
<dbReference type="GO" id="GO:0000976">
    <property type="term" value="F:transcription cis-regulatory region binding"/>
    <property type="evidence" value="ECO:0007669"/>
    <property type="project" value="TreeGrafter"/>
</dbReference>
<evidence type="ECO:0000313" key="6">
    <source>
        <dbReference type="Proteomes" id="UP000017404"/>
    </source>
</evidence>
<dbReference type="PANTHER" id="PTHR47894:SF1">
    <property type="entry name" value="HTH-TYPE TRANSCRIPTIONAL REGULATOR VQSM"/>
    <property type="match status" value="1"/>
</dbReference>
<dbReference type="Gene3D" id="1.10.10.60">
    <property type="entry name" value="Homeodomain-like"/>
    <property type="match status" value="1"/>
</dbReference>
<dbReference type="SUPFAM" id="SSF46689">
    <property type="entry name" value="Homeodomain-like"/>
    <property type="match status" value="1"/>
</dbReference>
<dbReference type="AlphaFoldDB" id="V2V571"/>
<dbReference type="GO" id="GO:0003700">
    <property type="term" value="F:DNA-binding transcription factor activity"/>
    <property type="evidence" value="ECO:0007669"/>
    <property type="project" value="InterPro"/>
</dbReference>
<dbReference type="InterPro" id="IPR018060">
    <property type="entry name" value="HTH_AraC"/>
</dbReference>
<dbReference type="SMART" id="SM00342">
    <property type="entry name" value="HTH_ARAC"/>
    <property type="match status" value="1"/>
</dbReference>
<evidence type="ECO:0000256" key="1">
    <source>
        <dbReference type="ARBA" id="ARBA00023015"/>
    </source>
</evidence>
<dbReference type="Pfam" id="PF12625">
    <property type="entry name" value="Arabinose_bd"/>
    <property type="match status" value="1"/>
</dbReference>
<feature type="domain" description="HTH araC/xylS-type" evidence="4">
    <location>
        <begin position="249"/>
        <end position="349"/>
    </location>
</feature>
<keyword evidence="3" id="KW-0804">Transcription</keyword>
<dbReference type="GO" id="GO:0005829">
    <property type="term" value="C:cytosol"/>
    <property type="evidence" value="ECO:0007669"/>
    <property type="project" value="TreeGrafter"/>
</dbReference>
<evidence type="ECO:0000313" key="5">
    <source>
        <dbReference type="EMBL" id="ESK56055.1"/>
    </source>
</evidence>
<dbReference type="PATRIC" id="fig|1120928.5.peg.1518"/>
<dbReference type="InterPro" id="IPR032687">
    <property type="entry name" value="AraC-type_N"/>
</dbReference>
<comment type="caution">
    <text evidence="5">The sequence shown here is derived from an EMBL/GenBank/DDBJ whole genome shotgun (WGS) entry which is preliminary data.</text>
</comment>
<dbReference type="InterPro" id="IPR009057">
    <property type="entry name" value="Homeodomain-like_sf"/>
</dbReference>
<evidence type="ECO:0000259" key="4">
    <source>
        <dbReference type="PROSITE" id="PS01124"/>
    </source>
</evidence>
<dbReference type="eggNOG" id="COG2207">
    <property type="taxonomic scope" value="Bacteria"/>
</dbReference>
<name>V2V571_9GAMM</name>
<organism evidence="5 6">
    <name type="scientific">Acinetobacter tjernbergiae DSM 14971 = CIP 107465</name>
    <dbReference type="NCBI Taxonomy" id="1120928"/>
    <lineage>
        <taxon>Bacteria</taxon>
        <taxon>Pseudomonadati</taxon>
        <taxon>Pseudomonadota</taxon>
        <taxon>Gammaproteobacteria</taxon>
        <taxon>Moraxellales</taxon>
        <taxon>Moraxellaceae</taxon>
        <taxon>Acinetobacter</taxon>
    </lineage>
</organism>
<sequence length="354" mass="41292">MPFIYKENTKMNNQIPYIPARYYFKILDILESRNITTEEILSEINIDLKKYLSSPDMKINQEQVEKFISFCLKFPRNYDLAFELGHSLKVSSHSLVGYAILTSENLEQALIYISKYFSLIIPSFKLSYFYHTDQSMELICEPVIQIDTLSLNFHLEAIAVALHCTIQELVENRLLPYHIFMSINEPLHGYRYAHLSKVKFHFNTLKKPSFRVQLSEKLIKQKLRLADEGTRKAIELKCQEQIYEIKNNIDLVVWLKQLFSNSSEIPSLEDCAKLLNISSKTLQRNLKEKETSYQELKNTVIIDKAKQMLISSNKSMIEIAEELGYASASNFSRSFKFFVGIAPTIYQKNIKIYN</sequence>
<dbReference type="Proteomes" id="UP000017404">
    <property type="component" value="Unassembled WGS sequence"/>
</dbReference>
<reference evidence="5 6" key="1">
    <citation type="submission" date="2013-10" db="EMBL/GenBank/DDBJ databases">
        <title>The Genome Sequence of Acinetobacter tjernbergiae CIP107465.</title>
        <authorList>
            <consortium name="The Broad Institute Genomics Platform"/>
            <consortium name="The Broad Institute Genome Sequencing Center for Infectious Disease"/>
            <person name="Cerqueira G."/>
            <person name="Feldgarden M."/>
            <person name="Courvalin P."/>
            <person name="Grillot-Courvalin C."/>
            <person name="Clermont D."/>
            <person name="Rocha E."/>
            <person name="Yoon E.-J."/>
            <person name="Nemec A."/>
            <person name="Young S.K."/>
            <person name="Zeng Q."/>
            <person name="Gargeya S."/>
            <person name="Fitzgerald M."/>
            <person name="Abouelleil A."/>
            <person name="Alvarado L."/>
            <person name="Berlin A.M."/>
            <person name="Chapman S.B."/>
            <person name="Gainer-Dewar J."/>
            <person name="Goldberg J."/>
            <person name="Gnerre S."/>
            <person name="Griggs A."/>
            <person name="Gujja S."/>
            <person name="Hansen M."/>
            <person name="Howarth C."/>
            <person name="Imamovic A."/>
            <person name="Ireland A."/>
            <person name="Larimer J."/>
            <person name="McCowan C."/>
            <person name="Murphy C."/>
            <person name="Pearson M."/>
            <person name="Poon T.W."/>
            <person name="Priest M."/>
            <person name="Roberts A."/>
            <person name="Saif S."/>
            <person name="Shea T."/>
            <person name="Sykes S."/>
            <person name="Wortman J."/>
            <person name="Nusbaum C."/>
            <person name="Birren B."/>
        </authorList>
    </citation>
    <scope>NUCLEOTIDE SEQUENCE [LARGE SCALE GENOMIC DNA]</scope>
    <source>
        <strain evidence="5 6">CIP 107465</strain>
    </source>
</reference>
<keyword evidence="2" id="KW-0238">DNA-binding</keyword>
<dbReference type="EMBL" id="AYEV01000012">
    <property type="protein sequence ID" value="ESK56055.1"/>
    <property type="molecule type" value="Genomic_DNA"/>
</dbReference>
<dbReference type="Pfam" id="PF12833">
    <property type="entry name" value="HTH_18"/>
    <property type="match status" value="1"/>
</dbReference>
<gene>
    <name evidence="5" type="ORF">F990_01487</name>
</gene>
<protein>
    <recommendedName>
        <fullName evidence="4">HTH araC/xylS-type domain-containing protein</fullName>
    </recommendedName>
</protein>
<proteinExistence type="predicted"/>